<protein>
    <submittedName>
        <fullName evidence="1">Uncharacterized protein</fullName>
    </submittedName>
</protein>
<dbReference type="Proteomes" id="UP000027222">
    <property type="component" value="Unassembled WGS sequence"/>
</dbReference>
<reference evidence="2" key="1">
    <citation type="journal article" date="2014" name="Proc. Natl. Acad. Sci. U.S.A.">
        <title>Extensive sampling of basidiomycete genomes demonstrates inadequacy of the white-rot/brown-rot paradigm for wood decay fungi.</title>
        <authorList>
            <person name="Riley R."/>
            <person name="Salamov A.A."/>
            <person name="Brown D.W."/>
            <person name="Nagy L.G."/>
            <person name="Floudas D."/>
            <person name="Held B.W."/>
            <person name="Levasseur A."/>
            <person name="Lombard V."/>
            <person name="Morin E."/>
            <person name="Otillar R."/>
            <person name="Lindquist E.A."/>
            <person name="Sun H."/>
            <person name="LaButti K.M."/>
            <person name="Schmutz J."/>
            <person name="Jabbour D."/>
            <person name="Luo H."/>
            <person name="Baker S.E."/>
            <person name="Pisabarro A.G."/>
            <person name="Walton J.D."/>
            <person name="Blanchette R.A."/>
            <person name="Henrissat B."/>
            <person name="Martin F."/>
            <person name="Cullen D."/>
            <person name="Hibbett D.S."/>
            <person name="Grigoriev I.V."/>
        </authorList>
    </citation>
    <scope>NUCLEOTIDE SEQUENCE [LARGE SCALE GENOMIC DNA]</scope>
    <source>
        <strain evidence="2">CBS 339.88</strain>
    </source>
</reference>
<sequence length="152" mass="17024">MPPPPKHPNPALHATLVQAAKDKRLDGKFIQRHLKLASPPHEEGNSSAYVNWCTTLSLLGRAPAKVWFSGVSRLPQDQIRDALSVGVYYWSVDKAIPPESYFWVTQFEDFLFIDVFTDQEIVALYLGTATMNCQIAGGSRYFYGDGLWSTST</sequence>
<organism evidence="1 2">
    <name type="scientific">Galerina marginata (strain CBS 339.88)</name>
    <dbReference type="NCBI Taxonomy" id="685588"/>
    <lineage>
        <taxon>Eukaryota</taxon>
        <taxon>Fungi</taxon>
        <taxon>Dikarya</taxon>
        <taxon>Basidiomycota</taxon>
        <taxon>Agaricomycotina</taxon>
        <taxon>Agaricomycetes</taxon>
        <taxon>Agaricomycetidae</taxon>
        <taxon>Agaricales</taxon>
        <taxon>Agaricineae</taxon>
        <taxon>Strophariaceae</taxon>
        <taxon>Galerina</taxon>
    </lineage>
</organism>
<accession>A0A067TK47</accession>
<keyword evidence="2" id="KW-1185">Reference proteome</keyword>
<dbReference type="AlphaFoldDB" id="A0A067TK47"/>
<evidence type="ECO:0000313" key="1">
    <source>
        <dbReference type="EMBL" id="KDR80294.1"/>
    </source>
</evidence>
<evidence type="ECO:0000313" key="2">
    <source>
        <dbReference type="Proteomes" id="UP000027222"/>
    </source>
</evidence>
<name>A0A067TK47_GALM3</name>
<gene>
    <name evidence="1" type="ORF">GALMADRAFT_277501</name>
</gene>
<dbReference type="OrthoDB" id="3259271at2759"/>
<proteinExistence type="predicted"/>
<dbReference type="HOGENOM" id="CLU_1722512_0_0_1"/>
<dbReference type="EMBL" id="KL142372">
    <property type="protein sequence ID" value="KDR80294.1"/>
    <property type="molecule type" value="Genomic_DNA"/>
</dbReference>